<dbReference type="InterPro" id="IPR025668">
    <property type="entry name" value="Tnp_DDE_dom"/>
</dbReference>
<feature type="domain" description="Transposase DDE" evidence="2">
    <location>
        <begin position="100"/>
        <end position="182"/>
    </location>
</feature>
<name>A0AAV4ZD21_9HYPH</name>
<gene>
    <name evidence="3" type="ORF">OICFNHDK_4176</name>
</gene>
<feature type="compositionally biased region" description="Low complexity" evidence="1">
    <location>
        <begin position="8"/>
        <end position="20"/>
    </location>
</feature>
<evidence type="ECO:0000313" key="4">
    <source>
        <dbReference type="Proteomes" id="UP001055307"/>
    </source>
</evidence>
<feature type="compositionally biased region" description="Basic residues" evidence="1">
    <location>
        <begin position="87"/>
        <end position="96"/>
    </location>
</feature>
<dbReference type="PANTHER" id="PTHR30007:SF1">
    <property type="entry name" value="BLR1914 PROTEIN"/>
    <property type="match status" value="1"/>
</dbReference>
<feature type="region of interest" description="Disordered" evidence="1">
    <location>
        <begin position="1"/>
        <end position="39"/>
    </location>
</feature>
<dbReference type="AlphaFoldDB" id="A0AAV4ZD21"/>
<dbReference type="EMBL" id="BPQF01000028">
    <property type="protein sequence ID" value="GJD41693.1"/>
    <property type="molecule type" value="Genomic_DNA"/>
</dbReference>
<sequence>MVRAHQHAAGARRSGAIGVRGRSRGSVKRSGAARAGPHPEIVEGSTKLHLRAEGGGKPTTAVLTAGERHEQFALDALMDKGAVPRSGRGRLRLRPRRTAEDRGHSSPPVRCRLRRRRIESVIPTRKDQPRQPDFDKATHRERNRVERLIGRLKQYRRIATRYEKRAANSLAMVTLGMTMLWLT</sequence>
<evidence type="ECO:0000313" key="3">
    <source>
        <dbReference type="EMBL" id="GJD41693.1"/>
    </source>
</evidence>
<reference evidence="3" key="2">
    <citation type="submission" date="2021-08" db="EMBL/GenBank/DDBJ databases">
        <authorList>
            <person name="Tani A."/>
            <person name="Ola A."/>
            <person name="Ogura Y."/>
            <person name="Katsura K."/>
            <person name="Hayashi T."/>
        </authorList>
    </citation>
    <scope>NUCLEOTIDE SEQUENCE</scope>
    <source>
        <strain evidence="3">DSM 21893</strain>
    </source>
</reference>
<evidence type="ECO:0000259" key="2">
    <source>
        <dbReference type="Pfam" id="PF13586"/>
    </source>
</evidence>
<feature type="region of interest" description="Disordered" evidence="1">
    <location>
        <begin position="83"/>
        <end position="108"/>
    </location>
</feature>
<proteinExistence type="predicted"/>
<dbReference type="Proteomes" id="UP001055307">
    <property type="component" value="Unassembled WGS sequence"/>
</dbReference>
<reference evidence="3" key="1">
    <citation type="journal article" date="2016" name="Front. Microbiol.">
        <title>Genome Sequence of the Piezophilic, Mesophilic Sulfate-Reducing Bacterium Desulfovibrio indicus J2T.</title>
        <authorList>
            <person name="Cao J."/>
            <person name="Maignien L."/>
            <person name="Shao Z."/>
            <person name="Alain K."/>
            <person name="Jebbar M."/>
        </authorList>
    </citation>
    <scope>NUCLEOTIDE SEQUENCE</scope>
    <source>
        <strain evidence="3">DSM 21893</strain>
    </source>
</reference>
<protein>
    <submittedName>
        <fullName evidence="3">IS5 family transposase ISMra2</fullName>
    </submittedName>
</protein>
<organism evidence="3 4">
    <name type="scientific">Methylobacterium bullatum</name>
    <dbReference type="NCBI Taxonomy" id="570505"/>
    <lineage>
        <taxon>Bacteria</taxon>
        <taxon>Pseudomonadati</taxon>
        <taxon>Pseudomonadota</taxon>
        <taxon>Alphaproteobacteria</taxon>
        <taxon>Hyphomicrobiales</taxon>
        <taxon>Methylobacteriaceae</taxon>
        <taxon>Methylobacterium</taxon>
    </lineage>
</organism>
<dbReference type="Pfam" id="PF13586">
    <property type="entry name" value="DDE_Tnp_1_2"/>
    <property type="match status" value="1"/>
</dbReference>
<keyword evidence="4" id="KW-1185">Reference proteome</keyword>
<accession>A0AAV4ZD21</accession>
<dbReference type="PANTHER" id="PTHR30007">
    <property type="entry name" value="PHP DOMAIN PROTEIN"/>
    <property type="match status" value="1"/>
</dbReference>
<comment type="caution">
    <text evidence="3">The sequence shown here is derived from an EMBL/GenBank/DDBJ whole genome shotgun (WGS) entry which is preliminary data.</text>
</comment>
<evidence type="ECO:0000256" key="1">
    <source>
        <dbReference type="SAM" id="MobiDB-lite"/>
    </source>
</evidence>